<dbReference type="PANTHER" id="PTHR43102:SF2">
    <property type="entry name" value="GAF DOMAIN-CONTAINING PROTEIN"/>
    <property type="match status" value="1"/>
</dbReference>
<gene>
    <name evidence="3" type="ORF">UFOPK3770_00249</name>
</gene>
<evidence type="ECO:0000256" key="1">
    <source>
        <dbReference type="SAM" id="MobiDB-lite"/>
    </source>
</evidence>
<organism evidence="3">
    <name type="scientific">freshwater metagenome</name>
    <dbReference type="NCBI Taxonomy" id="449393"/>
    <lineage>
        <taxon>unclassified sequences</taxon>
        <taxon>metagenomes</taxon>
        <taxon>ecological metagenomes</taxon>
    </lineage>
</organism>
<evidence type="ECO:0000259" key="2">
    <source>
        <dbReference type="SMART" id="SM00065"/>
    </source>
</evidence>
<dbReference type="EMBL" id="CAESAJ010000013">
    <property type="protein sequence ID" value="CAB4331838.1"/>
    <property type="molecule type" value="Genomic_DNA"/>
</dbReference>
<dbReference type="PANTHER" id="PTHR43102">
    <property type="entry name" value="SLR1143 PROTEIN"/>
    <property type="match status" value="1"/>
</dbReference>
<sequence>MTYQRYAGDDARVAFLHSLHILDTAPDAYLDQIVTLARRIFDSPIADISLIDEDRQWFKSMQGLDVEETKREDSFCDITIANDGIFEVPDATQHELLKSNPYVVGKPHIRYNMGAPITISGFRIGALCIMDTEPRKPASAKEREHLLDLAAIASREIYLQHLLRETIPSVLVAATTTSTTSGTGTVIGEGTGTTTSSGVGTTTTTGTGTTTTVGTGTTTSTGSGMTTTTGSGITTTTGTGTTSRTGVGSTKSMTPGLEVTTTSPKETPKKASKKSPKKKS</sequence>
<feature type="region of interest" description="Disordered" evidence="1">
    <location>
        <begin position="182"/>
        <end position="280"/>
    </location>
</feature>
<dbReference type="InterPro" id="IPR003018">
    <property type="entry name" value="GAF"/>
</dbReference>
<reference evidence="3" key="1">
    <citation type="submission" date="2020-05" db="EMBL/GenBank/DDBJ databases">
        <authorList>
            <person name="Chiriac C."/>
            <person name="Salcher M."/>
            <person name="Ghai R."/>
            <person name="Kavagutti S V."/>
        </authorList>
    </citation>
    <scope>NUCLEOTIDE SEQUENCE</scope>
</reference>
<dbReference type="SUPFAM" id="SSF55781">
    <property type="entry name" value="GAF domain-like"/>
    <property type="match status" value="1"/>
</dbReference>
<dbReference type="Gene3D" id="3.30.450.40">
    <property type="match status" value="1"/>
</dbReference>
<proteinExistence type="predicted"/>
<feature type="domain" description="GAF" evidence="2">
    <location>
        <begin position="25"/>
        <end position="167"/>
    </location>
</feature>
<dbReference type="AlphaFoldDB" id="A0A6J5YSI1"/>
<feature type="compositionally biased region" description="Low complexity" evidence="1">
    <location>
        <begin position="192"/>
        <end position="250"/>
    </location>
</feature>
<evidence type="ECO:0000313" key="3">
    <source>
        <dbReference type="EMBL" id="CAB4331838.1"/>
    </source>
</evidence>
<accession>A0A6J5YSI1</accession>
<dbReference type="SMART" id="SM00065">
    <property type="entry name" value="GAF"/>
    <property type="match status" value="1"/>
</dbReference>
<name>A0A6J5YSI1_9ZZZZ</name>
<dbReference type="Pfam" id="PF01590">
    <property type="entry name" value="GAF"/>
    <property type="match status" value="1"/>
</dbReference>
<feature type="compositionally biased region" description="Basic residues" evidence="1">
    <location>
        <begin position="270"/>
        <end position="280"/>
    </location>
</feature>
<protein>
    <submittedName>
        <fullName evidence="3">Unannotated protein</fullName>
    </submittedName>
</protein>
<dbReference type="InterPro" id="IPR029016">
    <property type="entry name" value="GAF-like_dom_sf"/>
</dbReference>